<dbReference type="Pfam" id="PF00782">
    <property type="entry name" value="DSPc"/>
    <property type="match status" value="1"/>
</dbReference>
<organism evidence="13 14">
    <name type="scientific">Bursaphelenchus xylophilus</name>
    <name type="common">Pinewood nematode worm</name>
    <name type="synonym">Aphelenchoides xylophilus</name>
    <dbReference type="NCBI Taxonomy" id="6326"/>
    <lineage>
        <taxon>Eukaryota</taxon>
        <taxon>Metazoa</taxon>
        <taxon>Ecdysozoa</taxon>
        <taxon>Nematoda</taxon>
        <taxon>Chromadorea</taxon>
        <taxon>Rhabditida</taxon>
        <taxon>Tylenchina</taxon>
        <taxon>Tylenchomorpha</taxon>
        <taxon>Aphelenchoidea</taxon>
        <taxon>Aphelenchoididae</taxon>
        <taxon>Bursaphelenchus</taxon>
    </lineage>
</organism>
<dbReference type="GO" id="GO:0005737">
    <property type="term" value="C:cytoplasm"/>
    <property type="evidence" value="ECO:0007669"/>
    <property type="project" value="InterPro"/>
</dbReference>
<dbReference type="InterPro" id="IPR020422">
    <property type="entry name" value="TYR_PHOSPHATASE_DUAL_dom"/>
</dbReference>
<dbReference type="PROSITE" id="PS51998">
    <property type="entry name" value="DEK_C"/>
    <property type="match status" value="1"/>
</dbReference>
<dbReference type="PROSITE" id="PS50054">
    <property type="entry name" value="TYR_PHOSPHATASE_DUAL"/>
    <property type="match status" value="1"/>
</dbReference>
<dbReference type="InterPro" id="IPR036497">
    <property type="entry name" value="GLTP_sf"/>
</dbReference>
<comment type="subcellular location">
    <subcellularLocation>
        <location evidence="1">Cytoplasm</location>
        <location evidence="1">Cytoskeleton</location>
    </subcellularLocation>
</comment>
<evidence type="ECO:0000256" key="1">
    <source>
        <dbReference type="ARBA" id="ARBA00004245"/>
    </source>
</evidence>
<dbReference type="InterPro" id="IPR000340">
    <property type="entry name" value="Dual-sp_phosphatase_cat-dom"/>
</dbReference>
<dbReference type="Gene3D" id="1.10.3520.10">
    <property type="entry name" value="Glycolipid transfer protein"/>
    <property type="match status" value="1"/>
</dbReference>
<evidence type="ECO:0000313" key="14">
    <source>
        <dbReference type="Proteomes" id="UP000659654"/>
    </source>
</evidence>
<feature type="compositionally biased region" description="Polar residues" evidence="9">
    <location>
        <begin position="452"/>
        <end position="465"/>
    </location>
</feature>
<dbReference type="EC" id="3.1.3.16" evidence="3"/>
<dbReference type="Pfam" id="PF23040">
    <property type="entry name" value="PH_SSH1-like_1st"/>
    <property type="match status" value="1"/>
</dbReference>
<dbReference type="FunFam" id="3.90.190.10:FF:000004">
    <property type="entry name" value="Protein phosphatase Slingshot homolog 2"/>
    <property type="match status" value="1"/>
</dbReference>
<dbReference type="PANTHER" id="PTHR45864">
    <property type="entry name" value="SLINGSHOT PROTEIN PHOSPHATASE HOMOLOG"/>
    <property type="match status" value="1"/>
</dbReference>
<keyword evidence="5" id="KW-0378">Hydrolase</keyword>
<dbReference type="GO" id="GO:0005856">
    <property type="term" value="C:cytoskeleton"/>
    <property type="evidence" value="ECO:0007669"/>
    <property type="project" value="UniProtKB-SubCell"/>
</dbReference>
<dbReference type="InterPro" id="IPR016130">
    <property type="entry name" value="Tyr_Pase_AS"/>
</dbReference>
<dbReference type="SUPFAM" id="SSF52799">
    <property type="entry name" value="(Phosphotyrosine protein) phosphatases II"/>
    <property type="match status" value="1"/>
</dbReference>
<dbReference type="OrthoDB" id="5779068at2759"/>
<evidence type="ECO:0000259" key="11">
    <source>
        <dbReference type="PROSITE" id="PS50056"/>
    </source>
</evidence>
<dbReference type="GO" id="GO:0030837">
    <property type="term" value="P:negative regulation of actin filament polymerization"/>
    <property type="evidence" value="ECO:0007669"/>
    <property type="project" value="InterPro"/>
</dbReference>
<dbReference type="InterPro" id="IPR000387">
    <property type="entry name" value="Tyr_Pase_dom"/>
</dbReference>
<accession>A0A7I8WK06</accession>
<dbReference type="PROSITE" id="PS50056">
    <property type="entry name" value="TYR_PHOSPHATASE_2"/>
    <property type="match status" value="1"/>
</dbReference>
<dbReference type="InterPro" id="IPR014830">
    <property type="entry name" value="Glycolipid_transfer_prot_dom"/>
</dbReference>
<dbReference type="InterPro" id="IPR014876">
    <property type="entry name" value="DEK_C"/>
</dbReference>
<dbReference type="FunFam" id="1.10.3520.10:FF:000001">
    <property type="entry name" value="Pleckstrin domain-containing family A member 8"/>
    <property type="match status" value="1"/>
</dbReference>
<dbReference type="Pfam" id="PF08766">
    <property type="entry name" value="DEK_C"/>
    <property type="match status" value="1"/>
</dbReference>
<dbReference type="SUPFAM" id="SSF110004">
    <property type="entry name" value="Glycolipid transfer protein, GLTP"/>
    <property type="match status" value="1"/>
</dbReference>
<evidence type="ECO:0000256" key="6">
    <source>
        <dbReference type="ARBA" id="ARBA00022912"/>
    </source>
</evidence>
<keyword evidence="14" id="KW-1185">Reference proteome</keyword>
<dbReference type="GO" id="GO:0004722">
    <property type="term" value="F:protein serine/threonine phosphatase activity"/>
    <property type="evidence" value="ECO:0007669"/>
    <property type="project" value="UniProtKB-EC"/>
</dbReference>
<evidence type="ECO:0000259" key="10">
    <source>
        <dbReference type="PROSITE" id="PS50054"/>
    </source>
</evidence>
<evidence type="ECO:0000256" key="8">
    <source>
        <dbReference type="ARBA" id="ARBA00048336"/>
    </source>
</evidence>
<dbReference type="Gene3D" id="3.90.190.10">
    <property type="entry name" value="Protein tyrosine phosphatase superfamily"/>
    <property type="match status" value="1"/>
</dbReference>
<evidence type="ECO:0000256" key="4">
    <source>
        <dbReference type="ARBA" id="ARBA00022490"/>
    </source>
</evidence>
<keyword evidence="4" id="KW-0963">Cytoplasm</keyword>
<protein>
    <recommendedName>
        <fullName evidence="3">protein-serine/threonine phosphatase</fullName>
        <ecNumber evidence="3">3.1.3.16</ecNumber>
    </recommendedName>
</protein>
<dbReference type="Proteomes" id="UP000659654">
    <property type="component" value="Unassembled WGS sequence"/>
</dbReference>
<evidence type="ECO:0000256" key="7">
    <source>
        <dbReference type="ARBA" id="ARBA00023212"/>
    </source>
</evidence>
<comment type="catalytic activity">
    <reaction evidence="8">
        <text>O-phospho-L-threonyl-[protein] + H2O = L-threonyl-[protein] + phosphate</text>
        <dbReference type="Rhea" id="RHEA:47004"/>
        <dbReference type="Rhea" id="RHEA-COMP:11060"/>
        <dbReference type="Rhea" id="RHEA-COMP:11605"/>
        <dbReference type="ChEBI" id="CHEBI:15377"/>
        <dbReference type="ChEBI" id="CHEBI:30013"/>
        <dbReference type="ChEBI" id="CHEBI:43474"/>
        <dbReference type="ChEBI" id="CHEBI:61977"/>
        <dbReference type="EC" id="3.1.3.16"/>
    </reaction>
</comment>
<reference evidence="13" key="1">
    <citation type="submission" date="2020-09" db="EMBL/GenBank/DDBJ databases">
        <authorList>
            <person name="Kikuchi T."/>
        </authorList>
    </citation>
    <scope>NUCLEOTIDE SEQUENCE</scope>
    <source>
        <strain evidence="13">Ka4C1</strain>
    </source>
</reference>
<dbReference type="SUPFAM" id="SSF109715">
    <property type="entry name" value="DEK C-terminal domain"/>
    <property type="match status" value="1"/>
</dbReference>
<dbReference type="SMR" id="A0A7I8WK06"/>
<dbReference type="EMBL" id="CAJFCV020000003">
    <property type="protein sequence ID" value="CAG9107236.1"/>
    <property type="molecule type" value="Genomic_DNA"/>
</dbReference>
<feature type="compositionally biased region" description="Low complexity" evidence="9">
    <location>
        <begin position="21"/>
        <end position="31"/>
    </location>
</feature>
<dbReference type="Proteomes" id="UP000582659">
    <property type="component" value="Unassembled WGS sequence"/>
</dbReference>
<evidence type="ECO:0000256" key="2">
    <source>
        <dbReference type="ARBA" id="ARBA00009580"/>
    </source>
</evidence>
<evidence type="ECO:0000313" key="13">
    <source>
        <dbReference type="EMBL" id="CAD5220829.1"/>
    </source>
</evidence>
<dbReference type="PROSITE" id="PS00383">
    <property type="entry name" value="TYR_PHOSPHATASE_1"/>
    <property type="match status" value="1"/>
</dbReference>
<dbReference type="EMBL" id="CAJFDI010000003">
    <property type="protein sequence ID" value="CAD5220829.1"/>
    <property type="molecule type" value="Genomic_DNA"/>
</dbReference>
<gene>
    <name evidence="13" type="ORF">BXYJ_LOCUS6374</name>
</gene>
<name>A0A7I8WK06_BURXY</name>
<feature type="domain" description="DEK-C" evidence="12">
    <location>
        <begin position="243"/>
        <end position="298"/>
    </location>
</feature>
<comment type="caution">
    <text evidence="13">The sequence shown here is derived from an EMBL/GenBank/DDBJ whole genome shotgun (WGS) entry which is preliminary data.</text>
</comment>
<dbReference type="InterPro" id="IPR043587">
    <property type="entry name" value="Phosphatase_SSH-like"/>
</dbReference>
<evidence type="ECO:0000259" key="12">
    <source>
        <dbReference type="PROSITE" id="PS51998"/>
    </source>
</evidence>
<feature type="domain" description="Tyrosine specific protein phosphatases" evidence="11">
    <location>
        <begin position="370"/>
        <end position="421"/>
    </location>
</feature>
<sequence>MSLISVRRPSSVGQDEAAICSDSSLSPPGSSTDGNEYYFTVKGAAMVLSHSQQILSRHRSSETVFLDEIELHLQQMLNVLRPTDRLSIVVQLQSPLTKHTRYLAVVTSPTQLLTGARESALIGFDFYDKRVSIGVSVPILTTTRVELDGDGGILVGISASFYFFKPVSIQSMWLVFQCLHKELELVNKYPTLDKPEEWLNFYRDAERTTQIPGISAQWHVSFVDDAARDDINAKRVSYHNVEDATERRIRDSLKQIMQTVDLDDVTSGDIRRRLDREINVSVKAYKEFIDREMLVILGQMEKPSKIFDYLYLGTEWNASNWDELHENKVRYILNMTREVDNFFPSHFVYMKIFVSDEANTELLMHWNRTYEFIKKAKMEESAVLVHCKKGISRSSSTVISYIMKEYGWNLSRALDYVKAKRNCITPNSGFMNQLQTFGGMLSASRNRQSAVFNGCSPNRSASDVSSRPKKTRPRGSRSICEGYLKAIIGNSDSKNAKPRVEGKTSSLTEIAKKFGILSLKVPNRRCAKSNQSDIHRSFVKSMMSEPETYFSAKERLFPHLEDGKIPTAQFISACQGIGEFVAFLGTAFIPVKNDVLGNVNKVRTMYEKDPEKYKYLQDMVESDLEQHGGNMGIPTEGLLWLKRGLEFMLEMLFGLVEAYNRKEKSESLYNLLSESYQKTLKHHHNFISRQLFKVVLAAAPSRHTLLKTVAYGKEGYDEYCIQHMGDHIKDFKLNVHSLVNFYFEKGLDRCYFESR</sequence>
<dbReference type="InterPro" id="IPR029021">
    <property type="entry name" value="Prot-tyrosine_phosphatase-like"/>
</dbReference>
<feature type="region of interest" description="Disordered" evidence="9">
    <location>
        <begin position="452"/>
        <end position="476"/>
    </location>
</feature>
<evidence type="ECO:0000256" key="9">
    <source>
        <dbReference type="SAM" id="MobiDB-lite"/>
    </source>
</evidence>
<dbReference type="SMART" id="SM00195">
    <property type="entry name" value="DSPc"/>
    <property type="match status" value="1"/>
</dbReference>
<evidence type="ECO:0000256" key="5">
    <source>
        <dbReference type="ARBA" id="ARBA00022801"/>
    </source>
</evidence>
<dbReference type="GO" id="GO:0003779">
    <property type="term" value="F:actin binding"/>
    <property type="evidence" value="ECO:0007669"/>
    <property type="project" value="InterPro"/>
</dbReference>
<dbReference type="Pfam" id="PF08718">
    <property type="entry name" value="GLTP"/>
    <property type="match status" value="1"/>
</dbReference>
<evidence type="ECO:0000256" key="3">
    <source>
        <dbReference type="ARBA" id="ARBA00013081"/>
    </source>
</evidence>
<comment type="similarity">
    <text evidence="2">Belongs to the protein-tyrosine phosphatase family.</text>
</comment>
<feature type="domain" description="Tyrosine-protein phosphatase" evidence="10">
    <location>
        <begin position="302"/>
        <end position="443"/>
    </location>
</feature>
<keyword evidence="6" id="KW-0904">Protein phosphatase</keyword>
<dbReference type="PANTHER" id="PTHR45864:SF2">
    <property type="entry name" value="PROTEIN PHOSPHATASE SLINGSHOT"/>
    <property type="match status" value="1"/>
</dbReference>
<dbReference type="AlphaFoldDB" id="A0A7I8WK06"/>
<feature type="region of interest" description="Disordered" evidence="9">
    <location>
        <begin position="1"/>
        <end position="31"/>
    </location>
</feature>
<dbReference type="InterPro" id="IPR043588">
    <property type="entry name" value="SSH-N"/>
</dbReference>
<dbReference type="GO" id="GO:0120013">
    <property type="term" value="F:lipid transfer activity"/>
    <property type="evidence" value="ECO:0007669"/>
    <property type="project" value="InterPro"/>
</dbReference>
<proteinExistence type="inferred from homology"/>
<keyword evidence="7" id="KW-0206">Cytoskeleton</keyword>